<dbReference type="AlphaFoldDB" id="W9REL4"/>
<evidence type="ECO:0000313" key="1">
    <source>
        <dbReference type="EMBL" id="EXB67426.1"/>
    </source>
</evidence>
<dbReference type="KEGG" id="mnt:21392831"/>
<sequence>MEASLLPPSILTTPSPASNTHLRITNFTVDPTKSSTLNLTSKGKHSRLIGSKSLQVRKVAGVEEFSAAADAAPIGVTWQIVVGAAAGVTPFVVAGIEFSKRIIAQKTCDVCGGSGLVLKKENYARCPGCGGFLSWQSWKRFFSG</sequence>
<dbReference type="OrthoDB" id="2018625at2759"/>
<proteinExistence type="predicted"/>
<dbReference type="Proteomes" id="UP000030645">
    <property type="component" value="Unassembled WGS sequence"/>
</dbReference>
<dbReference type="STRING" id="981085.W9REL4"/>
<evidence type="ECO:0008006" key="3">
    <source>
        <dbReference type="Google" id="ProtNLM"/>
    </source>
</evidence>
<organism evidence="1 2">
    <name type="scientific">Morus notabilis</name>
    <dbReference type="NCBI Taxonomy" id="981085"/>
    <lineage>
        <taxon>Eukaryota</taxon>
        <taxon>Viridiplantae</taxon>
        <taxon>Streptophyta</taxon>
        <taxon>Embryophyta</taxon>
        <taxon>Tracheophyta</taxon>
        <taxon>Spermatophyta</taxon>
        <taxon>Magnoliopsida</taxon>
        <taxon>eudicotyledons</taxon>
        <taxon>Gunneridae</taxon>
        <taxon>Pentapetalae</taxon>
        <taxon>rosids</taxon>
        <taxon>fabids</taxon>
        <taxon>Rosales</taxon>
        <taxon>Moraceae</taxon>
        <taxon>Moreae</taxon>
        <taxon>Morus</taxon>
    </lineage>
</organism>
<dbReference type="eggNOG" id="ENOG502SA2A">
    <property type="taxonomic scope" value="Eukaryota"/>
</dbReference>
<dbReference type="PANTHER" id="PTHR36809:SF1">
    <property type="entry name" value="TRANSMEMBRANE PROTEIN"/>
    <property type="match status" value="1"/>
</dbReference>
<gene>
    <name evidence="1" type="ORF">L484_009506</name>
</gene>
<dbReference type="EMBL" id="KE344564">
    <property type="protein sequence ID" value="EXB67426.1"/>
    <property type="molecule type" value="Genomic_DNA"/>
</dbReference>
<keyword evidence="2" id="KW-1185">Reference proteome</keyword>
<evidence type="ECO:0000313" key="2">
    <source>
        <dbReference type="Proteomes" id="UP000030645"/>
    </source>
</evidence>
<dbReference type="PANTHER" id="PTHR36809">
    <property type="entry name" value="TRANSMEMBRANE PROTEIN"/>
    <property type="match status" value="1"/>
</dbReference>
<name>W9REL4_9ROSA</name>
<accession>W9REL4</accession>
<reference evidence="2" key="1">
    <citation type="submission" date="2013-01" db="EMBL/GenBank/DDBJ databases">
        <title>Draft Genome Sequence of a Mulberry Tree, Morus notabilis C.K. Schneid.</title>
        <authorList>
            <person name="He N."/>
            <person name="Zhao S."/>
        </authorList>
    </citation>
    <scope>NUCLEOTIDE SEQUENCE</scope>
</reference>
<protein>
    <recommendedName>
        <fullName evidence="3">Viral late gene transcription factor 3 zinc ribbon domain-containing protein</fullName>
    </recommendedName>
</protein>